<evidence type="ECO:0000259" key="1">
    <source>
        <dbReference type="PROSITE" id="PS50994"/>
    </source>
</evidence>
<dbReference type="PANTHER" id="PTHR46791:SF5">
    <property type="entry name" value="CLR5 DOMAIN-CONTAINING PROTEIN-RELATED"/>
    <property type="match status" value="1"/>
</dbReference>
<dbReference type="InterPro" id="IPR001584">
    <property type="entry name" value="Integrase_cat-core"/>
</dbReference>
<dbReference type="InterPro" id="IPR036397">
    <property type="entry name" value="RNaseH_sf"/>
</dbReference>
<organism evidence="2 3">
    <name type="scientific">Porites lobata</name>
    <dbReference type="NCBI Taxonomy" id="104759"/>
    <lineage>
        <taxon>Eukaryota</taxon>
        <taxon>Metazoa</taxon>
        <taxon>Cnidaria</taxon>
        <taxon>Anthozoa</taxon>
        <taxon>Hexacorallia</taxon>
        <taxon>Scleractinia</taxon>
        <taxon>Fungiina</taxon>
        <taxon>Poritidae</taxon>
        <taxon>Porites</taxon>
    </lineage>
</organism>
<name>A0ABN8R4D5_9CNID</name>
<dbReference type="InterPro" id="IPR058913">
    <property type="entry name" value="Integrase_dom_put"/>
</dbReference>
<dbReference type="Proteomes" id="UP001159405">
    <property type="component" value="Unassembled WGS sequence"/>
</dbReference>
<gene>
    <name evidence="2" type="ORF">PLOB_00014671</name>
</gene>
<evidence type="ECO:0000313" key="2">
    <source>
        <dbReference type="EMBL" id="CAH3174203.1"/>
    </source>
</evidence>
<dbReference type="InterPro" id="IPR012337">
    <property type="entry name" value="RNaseH-like_sf"/>
</dbReference>
<reference evidence="2 3" key="1">
    <citation type="submission" date="2022-05" db="EMBL/GenBank/DDBJ databases">
        <authorList>
            <consortium name="Genoscope - CEA"/>
            <person name="William W."/>
        </authorList>
    </citation>
    <scope>NUCLEOTIDE SEQUENCE [LARGE SCALE GENOMIC DNA]</scope>
</reference>
<dbReference type="EMBL" id="CALNXK010000188">
    <property type="protein sequence ID" value="CAH3174203.1"/>
    <property type="molecule type" value="Genomic_DNA"/>
</dbReference>
<accession>A0ABN8R4D5</accession>
<evidence type="ECO:0000313" key="3">
    <source>
        <dbReference type="Proteomes" id="UP001159405"/>
    </source>
</evidence>
<dbReference type="PROSITE" id="PS50994">
    <property type="entry name" value="INTEGRASE"/>
    <property type="match status" value="1"/>
</dbReference>
<proteinExistence type="predicted"/>
<dbReference type="SUPFAM" id="SSF53098">
    <property type="entry name" value="Ribonuclease H-like"/>
    <property type="match status" value="1"/>
</dbReference>
<dbReference type="PANTHER" id="PTHR46791">
    <property type="entry name" value="EXPRESSED PROTEIN"/>
    <property type="match status" value="1"/>
</dbReference>
<sequence length="481" mass="55297">MADRQYAAQSSREMSDDKAYLNLAVLDIISAIDRFTGSADPSVDFQPIVFKLDFLQRIAVGLDVDELVTELIGHAYRMLVEIDQRNLVNYAYQAPLNSRGQRGRPSYEISEEQLHFLLEQGFKVCDISKILGVSARTVERRMSTFGLSVSGMFSDIEDNQLDELVQIASSQHPGMGIRMLKGYLQSKGFRIQRERIRLSLLRTDPIGIMERWRSTTRRRHYNVRYPLSLWHIDGNHKLIRWRIVIHGGIDGFSRIPVYLKASNDNKASTVLSCFREAVSEYGLPSRVRSDKGGENVDVATYMLTHIQRGPGRGSMITGKSTHNQRIERLWRDLYGGCLSLFYELFYTLENQDVLNADDDCHLWCLHYVFVPIINRHLSNWKDAWVHHPLRTERNRTPMQLWISGLQEAWGSLGPEGEVFQGDYSNYGIDWQGPVPEQCPDYVEVPDTNCPFTEEEMHLLPVTDNLTYLEGVEVFNQITNLL</sequence>
<dbReference type="Pfam" id="PF24764">
    <property type="entry name" value="rva_4"/>
    <property type="match status" value="1"/>
</dbReference>
<feature type="domain" description="Integrase catalytic" evidence="1">
    <location>
        <begin position="222"/>
        <end position="333"/>
    </location>
</feature>
<keyword evidence="3" id="KW-1185">Reference proteome</keyword>
<comment type="caution">
    <text evidence="2">The sequence shown here is derived from an EMBL/GenBank/DDBJ whole genome shotgun (WGS) entry which is preliminary data.</text>
</comment>
<protein>
    <recommendedName>
        <fullName evidence="1">Integrase catalytic domain-containing protein</fullName>
    </recommendedName>
</protein>
<dbReference type="Gene3D" id="3.30.420.10">
    <property type="entry name" value="Ribonuclease H-like superfamily/Ribonuclease H"/>
    <property type="match status" value="1"/>
</dbReference>